<dbReference type="AlphaFoldDB" id="H1PSB8"/>
<name>H1PSB8_9FUSO</name>
<evidence type="ECO:0000259" key="1">
    <source>
        <dbReference type="PROSITE" id="PS51186"/>
    </source>
</evidence>
<evidence type="ECO:0000313" key="3">
    <source>
        <dbReference type="Proteomes" id="UP000003233"/>
    </source>
</evidence>
<keyword evidence="3" id="KW-1185">Reference proteome</keyword>
<gene>
    <name evidence="2" type="ORF">HMPREF0402_01311</name>
</gene>
<sequence length="145" mass="16507">MRAVFGEKEDFESWIELVKLVSGNFPGLDLKCYKDVLIEKIEKKETLVVKDGEKVVGALAFSYEEKELSFLAVHPEYRQENIGTELVKKFASLFEVGTKLSVITYRDGDIKGEGARKLYKKTGFSEGDLITVFDYPCQEFIYGVK</sequence>
<protein>
    <recommendedName>
        <fullName evidence="1">N-acetyltransferase domain-containing protein</fullName>
    </recommendedName>
</protein>
<proteinExistence type="predicted"/>
<dbReference type="RefSeq" id="WP_008696816.1">
    <property type="nucleotide sequence ID" value="NZ_KE161007.1"/>
</dbReference>
<feature type="domain" description="N-acetyltransferase" evidence="1">
    <location>
        <begin position="1"/>
        <end position="145"/>
    </location>
</feature>
<evidence type="ECO:0000313" key="2">
    <source>
        <dbReference type="EMBL" id="EHO82067.1"/>
    </source>
</evidence>
<dbReference type="InterPro" id="IPR000182">
    <property type="entry name" value="GNAT_dom"/>
</dbReference>
<dbReference type="CDD" id="cd04301">
    <property type="entry name" value="NAT_SF"/>
    <property type="match status" value="1"/>
</dbReference>
<dbReference type="InterPro" id="IPR016181">
    <property type="entry name" value="Acyl_CoA_acyltransferase"/>
</dbReference>
<dbReference type="GO" id="GO:0016747">
    <property type="term" value="F:acyltransferase activity, transferring groups other than amino-acyl groups"/>
    <property type="evidence" value="ECO:0007669"/>
    <property type="project" value="InterPro"/>
</dbReference>
<dbReference type="EMBL" id="AGWJ02000009">
    <property type="protein sequence ID" value="EHO82067.1"/>
    <property type="molecule type" value="Genomic_DNA"/>
</dbReference>
<dbReference type="Pfam" id="PF13508">
    <property type="entry name" value="Acetyltransf_7"/>
    <property type="match status" value="1"/>
</dbReference>
<accession>H1PSB8</accession>
<comment type="caution">
    <text evidence="2">The sequence shown here is derived from an EMBL/GenBank/DDBJ whole genome shotgun (WGS) entry which is preliminary data.</text>
</comment>
<dbReference type="PATRIC" id="fig|457404.5.peg.1294"/>
<dbReference type="PROSITE" id="PS51186">
    <property type="entry name" value="GNAT"/>
    <property type="match status" value="1"/>
</dbReference>
<dbReference type="SUPFAM" id="SSF55729">
    <property type="entry name" value="Acyl-CoA N-acyltransferases (Nat)"/>
    <property type="match status" value="1"/>
</dbReference>
<reference evidence="2 3" key="1">
    <citation type="submission" date="2012-07" db="EMBL/GenBank/DDBJ databases">
        <title>The Genome Sequence of Fusobacterium ulcerans 12_1B.</title>
        <authorList>
            <consortium name="The Broad Institute Genome Sequencing Platform"/>
            <person name="Earl A."/>
            <person name="Ward D."/>
            <person name="Feldgarden M."/>
            <person name="Gevers D."/>
            <person name="Strauss J."/>
            <person name="Ambrose C.E."/>
            <person name="Allen-Vercoe E."/>
            <person name="Walker B."/>
            <person name="Young S.K."/>
            <person name="Zeng Q."/>
            <person name="Gargeya S."/>
            <person name="Fitzgerald M."/>
            <person name="Haas B."/>
            <person name="Abouelleil A."/>
            <person name="Alvarado L."/>
            <person name="Arachchi H.M."/>
            <person name="Berlin A.M."/>
            <person name="Chapman S.B."/>
            <person name="Goldberg J."/>
            <person name="Griggs A."/>
            <person name="Gujja S."/>
            <person name="Hansen M."/>
            <person name="Howarth C."/>
            <person name="Imamovic A."/>
            <person name="Larimer J."/>
            <person name="McCowen C."/>
            <person name="Montmayeur A."/>
            <person name="Murphy C."/>
            <person name="Neiman D."/>
            <person name="Pearson M."/>
            <person name="Priest M."/>
            <person name="Roberts A."/>
            <person name="Saif S."/>
            <person name="Shea T."/>
            <person name="Sisk P."/>
            <person name="Sykes S."/>
            <person name="Wortman J."/>
            <person name="Nusbaum C."/>
            <person name="Birren B."/>
        </authorList>
    </citation>
    <scope>NUCLEOTIDE SEQUENCE [LARGE SCALE GENOMIC DNA]</scope>
    <source>
        <strain evidence="2 3">12_1B</strain>
    </source>
</reference>
<dbReference type="Proteomes" id="UP000003233">
    <property type="component" value="Unassembled WGS sequence"/>
</dbReference>
<dbReference type="HOGENOM" id="CLU_144001_0_0_0"/>
<dbReference type="BioCyc" id="FSP457404-HMP:GTSQ-1315-MONOMER"/>
<dbReference type="Gene3D" id="3.40.630.30">
    <property type="match status" value="1"/>
</dbReference>
<organism evidence="2 3">
    <name type="scientific">Fusobacterium ulcerans 12-1B</name>
    <dbReference type="NCBI Taxonomy" id="457404"/>
    <lineage>
        <taxon>Bacteria</taxon>
        <taxon>Fusobacteriati</taxon>
        <taxon>Fusobacteriota</taxon>
        <taxon>Fusobacteriia</taxon>
        <taxon>Fusobacteriales</taxon>
        <taxon>Fusobacteriaceae</taxon>
        <taxon>Fusobacterium</taxon>
    </lineage>
</organism>